<comment type="catalytic activity">
    <reaction evidence="5">
        <text>a 4-saturated-(3S)-3-hydroxyacyl-CoA = a (3E)-enoyl-CoA + H2O</text>
        <dbReference type="Rhea" id="RHEA:20724"/>
        <dbReference type="ChEBI" id="CHEBI:15377"/>
        <dbReference type="ChEBI" id="CHEBI:58521"/>
        <dbReference type="ChEBI" id="CHEBI:137480"/>
        <dbReference type="EC" id="4.2.1.17"/>
    </reaction>
</comment>
<protein>
    <recommendedName>
        <fullName evidence="2">enoyl-CoA hydratase</fullName>
        <ecNumber evidence="2">4.2.1.17</ecNumber>
    </recommendedName>
</protein>
<evidence type="ECO:0000256" key="6">
    <source>
        <dbReference type="RuleBase" id="RU003707"/>
    </source>
</evidence>
<evidence type="ECO:0000313" key="8">
    <source>
        <dbReference type="Proteomes" id="UP000053260"/>
    </source>
</evidence>
<dbReference type="FunFam" id="3.90.226.10:FF:000009">
    <property type="entry name" value="Carnitinyl-CoA dehydratase"/>
    <property type="match status" value="1"/>
</dbReference>
<dbReference type="PROSITE" id="PS00166">
    <property type="entry name" value="ENOYL_COA_HYDRATASE"/>
    <property type="match status" value="1"/>
</dbReference>
<gene>
    <name evidence="7" type="ORF">AQJ91_36005</name>
</gene>
<evidence type="ECO:0000256" key="4">
    <source>
        <dbReference type="ARBA" id="ARBA00023709"/>
    </source>
</evidence>
<reference evidence="7 8" key="1">
    <citation type="submission" date="2015-10" db="EMBL/GenBank/DDBJ databases">
        <title>Draft genome sequence of Streptomyces sp. RV15, isolated from a marine sponge.</title>
        <authorList>
            <person name="Ruckert C."/>
            <person name="Abdelmohsen U.R."/>
            <person name="Winkler A."/>
            <person name="Hentschel U."/>
            <person name="Kalinowski J."/>
            <person name="Kampfer P."/>
            <person name="Glaeser S."/>
        </authorList>
    </citation>
    <scope>NUCLEOTIDE SEQUENCE [LARGE SCALE GENOMIC DNA]</scope>
    <source>
        <strain evidence="7 8">RV15</strain>
    </source>
</reference>
<keyword evidence="8" id="KW-1185">Reference proteome</keyword>
<dbReference type="GO" id="GO:0004300">
    <property type="term" value="F:enoyl-CoA hydratase activity"/>
    <property type="evidence" value="ECO:0007669"/>
    <property type="project" value="UniProtKB-EC"/>
</dbReference>
<evidence type="ECO:0000256" key="1">
    <source>
        <dbReference type="ARBA" id="ARBA00005254"/>
    </source>
</evidence>
<dbReference type="PANTHER" id="PTHR11941">
    <property type="entry name" value="ENOYL-COA HYDRATASE-RELATED"/>
    <property type="match status" value="1"/>
</dbReference>
<dbReference type="AlphaFoldDB" id="A0A101UTC7"/>
<dbReference type="Proteomes" id="UP000053260">
    <property type="component" value="Unassembled WGS sequence"/>
</dbReference>
<name>A0A101UTC7_9ACTN</name>
<dbReference type="InterPro" id="IPR018376">
    <property type="entry name" value="Enoyl-CoA_hyd/isom_CS"/>
</dbReference>
<comment type="caution">
    <text evidence="7">The sequence shown here is derived from an EMBL/GenBank/DDBJ whole genome shotgun (WGS) entry which is preliminary data.</text>
</comment>
<dbReference type="InterPro" id="IPR029045">
    <property type="entry name" value="ClpP/crotonase-like_dom_sf"/>
</dbReference>
<comment type="similarity">
    <text evidence="1 6">Belongs to the enoyl-CoA hydratase/isomerase family.</text>
</comment>
<organism evidence="7 8">
    <name type="scientific">Streptomyces dysideae</name>
    <dbReference type="NCBI Taxonomy" id="909626"/>
    <lineage>
        <taxon>Bacteria</taxon>
        <taxon>Bacillati</taxon>
        <taxon>Actinomycetota</taxon>
        <taxon>Actinomycetes</taxon>
        <taxon>Kitasatosporales</taxon>
        <taxon>Streptomycetaceae</taxon>
        <taxon>Streptomyces</taxon>
    </lineage>
</organism>
<proteinExistence type="inferred from homology"/>
<evidence type="ECO:0000256" key="5">
    <source>
        <dbReference type="ARBA" id="ARBA00023717"/>
    </source>
</evidence>
<evidence type="ECO:0000256" key="2">
    <source>
        <dbReference type="ARBA" id="ARBA00012076"/>
    </source>
</evidence>
<dbReference type="EC" id="4.2.1.17" evidence="2"/>
<comment type="catalytic activity">
    <reaction evidence="4">
        <text>a (3S)-3-hydroxyacyl-CoA = a (2E)-enoyl-CoA + H2O</text>
        <dbReference type="Rhea" id="RHEA:16105"/>
        <dbReference type="ChEBI" id="CHEBI:15377"/>
        <dbReference type="ChEBI" id="CHEBI:57318"/>
        <dbReference type="ChEBI" id="CHEBI:58856"/>
        <dbReference type="EC" id="4.2.1.17"/>
    </reaction>
</comment>
<dbReference type="EMBL" id="LMXB01000090">
    <property type="protein sequence ID" value="KUO16410.1"/>
    <property type="molecule type" value="Genomic_DNA"/>
</dbReference>
<evidence type="ECO:0000256" key="3">
    <source>
        <dbReference type="ARBA" id="ARBA00023239"/>
    </source>
</evidence>
<dbReference type="STRING" id="909626.AQJ91_36005"/>
<dbReference type="Gene3D" id="3.90.226.10">
    <property type="entry name" value="2-enoyl-CoA Hydratase, Chain A, domain 1"/>
    <property type="match status" value="1"/>
</dbReference>
<sequence length="278" mass="29368">MTTSTVHYEVVGAAAVLTLDHPPVNAMNRPLTMALAEALERAHDDTHVRAVVVTAAGQQAFCAGSDIKEIVGLREPGAAVELKLRPQKEVFDHLAHFPKPTIAALNGLCYGGGLEIAVCCDLIVAEEHVKIASPEITLGLFPSSGGTLRTTRRIGVGRAKEIMLLAEPIDALTALSWGLINRVTPTGDSLKVALGLAEQLADRPATGTAMCKAAIDLAFDTDENQALEHTLAFSERAFTSAEAGDGVDAFVAKTKPDYRLHPYPPRDAAAVTMRGADA</sequence>
<dbReference type="OrthoDB" id="9775794at2"/>
<dbReference type="SUPFAM" id="SSF52096">
    <property type="entry name" value="ClpP/crotonase"/>
    <property type="match status" value="1"/>
</dbReference>
<accession>A0A101UTC7</accession>
<dbReference type="Pfam" id="PF00378">
    <property type="entry name" value="ECH_1"/>
    <property type="match status" value="1"/>
</dbReference>
<dbReference type="GO" id="GO:0006635">
    <property type="term" value="P:fatty acid beta-oxidation"/>
    <property type="evidence" value="ECO:0007669"/>
    <property type="project" value="TreeGrafter"/>
</dbReference>
<evidence type="ECO:0000313" key="7">
    <source>
        <dbReference type="EMBL" id="KUO16410.1"/>
    </source>
</evidence>
<dbReference type="RefSeq" id="WP_067030107.1">
    <property type="nucleotide sequence ID" value="NZ_KQ949105.1"/>
</dbReference>
<keyword evidence="3" id="KW-0456">Lyase</keyword>
<dbReference type="InterPro" id="IPR001753">
    <property type="entry name" value="Enoyl-CoA_hydra/iso"/>
</dbReference>
<dbReference type="CDD" id="cd06558">
    <property type="entry name" value="crotonase-like"/>
    <property type="match status" value="1"/>
</dbReference>
<dbReference type="PANTHER" id="PTHR11941:SF54">
    <property type="entry name" value="ENOYL-COA HYDRATASE, MITOCHONDRIAL"/>
    <property type="match status" value="1"/>
</dbReference>